<evidence type="ECO:0000256" key="1">
    <source>
        <dbReference type="ARBA" id="ARBA00037999"/>
    </source>
</evidence>
<name>A0A1B1U6W5_9HELI</name>
<dbReference type="OrthoDB" id="5342089at2"/>
<dbReference type="InterPro" id="IPR000653">
    <property type="entry name" value="DegT/StrS_aminotransferase"/>
</dbReference>
<dbReference type="InterPro" id="IPR015421">
    <property type="entry name" value="PyrdxlP-dep_Trfase_major"/>
</dbReference>
<dbReference type="InterPro" id="IPR015424">
    <property type="entry name" value="PyrdxlP-dep_Trfase"/>
</dbReference>
<dbReference type="GO" id="GO:0008483">
    <property type="term" value="F:transaminase activity"/>
    <property type="evidence" value="ECO:0007669"/>
    <property type="project" value="TreeGrafter"/>
</dbReference>
<proteinExistence type="inferred from homology"/>
<evidence type="ECO:0000256" key="5">
    <source>
        <dbReference type="RuleBase" id="RU004508"/>
    </source>
</evidence>
<dbReference type="GO" id="GO:0000271">
    <property type="term" value="P:polysaccharide biosynthetic process"/>
    <property type="evidence" value="ECO:0007669"/>
    <property type="project" value="TreeGrafter"/>
</dbReference>
<dbReference type="PANTHER" id="PTHR30244:SF34">
    <property type="entry name" value="DTDP-4-AMINO-4,6-DIDEOXYGALACTOSE TRANSAMINASE"/>
    <property type="match status" value="1"/>
</dbReference>
<feature type="active site" description="Proton acceptor" evidence="3">
    <location>
        <position position="178"/>
    </location>
</feature>
<evidence type="ECO:0000256" key="4">
    <source>
        <dbReference type="PIRSR" id="PIRSR000390-2"/>
    </source>
</evidence>
<dbReference type="AlphaFoldDB" id="A0A1B1U6W5"/>
<dbReference type="CDD" id="cd00616">
    <property type="entry name" value="AHBA_syn"/>
    <property type="match status" value="1"/>
</dbReference>
<dbReference type="EMBL" id="CP016503">
    <property type="protein sequence ID" value="ANV98547.1"/>
    <property type="molecule type" value="Genomic_DNA"/>
</dbReference>
<dbReference type="NCBIfam" id="TIGR03588">
    <property type="entry name" value="PseC"/>
    <property type="match status" value="1"/>
</dbReference>
<dbReference type="Proteomes" id="UP000092884">
    <property type="component" value="Chromosome"/>
</dbReference>
<dbReference type="Gene3D" id="3.40.640.10">
    <property type="entry name" value="Type I PLP-dependent aspartate aminotransferase-like (Major domain)"/>
    <property type="match status" value="1"/>
</dbReference>
<evidence type="ECO:0000256" key="2">
    <source>
        <dbReference type="NCBIfam" id="TIGR03588"/>
    </source>
</evidence>
<evidence type="ECO:0000313" key="7">
    <source>
        <dbReference type="Proteomes" id="UP000092884"/>
    </source>
</evidence>
<dbReference type="InterPro" id="IPR020026">
    <property type="entry name" value="PseC"/>
</dbReference>
<reference evidence="7" key="1">
    <citation type="submission" date="2016-07" db="EMBL/GenBank/DDBJ databases">
        <authorList>
            <person name="Florea S."/>
            <person name="Webb J.S."/>
            <person name="Jaromczyk J."/>
            <person name="Schardl C.L."/>
        </authorList>
    </citation>
    <scope>NUCLEOTIDE SEQUENCE [LARGE SCALE GENOMIC DNA]</scope>
    <source>
        <strain evidence="7">MIT 01-6242</strain>
    </source>
</reference>
<dbReference type="Pfam" id="PF01041">
    <property type="entry name" value="DegT_DnrJ_EryC1"/>
    <property type="match status" value="1"/>
</dbReference>
<dbReference type="RefSeq" id="WP_066341408.1">
    <property type="nucleotide sequence ID" value="NZ_CP016503.1"/>
</dbReference>
<dbReference type="SUPFAM" id="SSF53383">
    <property type="entry name" value="PLP-dependent transferases"/>
    <property type="match status" value="1"/>
</dbReference>
<dbReference type="GO" id="GO:0030170">
    <property type="term" value="F:pyridoxal phosphate binding"/>
    <property type="evidence" value="ECO:0007669"/>
    <property type="project" value="TreeGrafter"/>
</dbReference>
<dbReference type="InterPro" id="IPR015422">
    <property type="entry name" value="PyrdxlP-dep_Trfase_small"/>
</dbReference>
<keyword evidence="4 5" id="KW-0663">Pyridoxal phosphate</keyword>
<evidence type="ECO:0000313" key="6">
    <source>
        <dbReference type="EMBL" id="ANV98547.1"/>
    </source>
</evidence>
<accession>A0A1B1U6W5</accession>
<keyword evidence="7" id="KW-1185">Reference proteome</keyword>
<evidence type="ECO:0000256" key="3">
    <source>
        <dbReference type="PIRSR" id="PIRSR000390-1"/>
    </source>
</evidence>
<dbReference type="EC" id="2.6.1.92" evidence="2"/>
<dbReference type="KEGG" id="het:BBW65_06955"/>
<feature type="modified residue" description="N6-(pyridoxal phosphate)lysine" evidence="4">
    <location>
        <position position="178"/>
    </location>
</feature>
<comment type="similarity">
    <text evidence="1 5">Belongs to the DegT/DnrJ/EryC1 family.</text>
</comment>
<dbReference type="PANTHER" id="PTHR30244">
    <property type="entry name" value="TRANSAMINASE"/>
    <property type="match status" value="1"/>
</dbReference>
<dbReference type="STRING" id="222136.BBW65_06955"/>
<gene>
    <name evidence="6" type="ORF">BBW65_06955</name>
</gene>
<dbReference type="Gene3D" id="3.90.1150.10">
    <property type="entry name" value="Aspartate Aminotransferase, domain 1"/>
    <property type="match status" value="1"/>
</dbReference>
<protein>
    <recommendedName>
        <fullName evidence="2">UDP-4-amino-4,6-dideoxy-N-acetyl-beta-L-altrosamine transaminase</fullName>
        <ecNumber evidence="2">2.6.1.92</ecNumber>
    </recommendedName>
</protein>
<dbReference type="PIRSF" id="PIRSF000390">
    <property type="entry name" value="PLP_StrS"/>
    <property type="match status" value="1"/>
</dbReference>
<organism evidence="6 7">
    <name type="scientific">Helicobacter enhydrae</name>
    <dbReference type="NCBI Taxonomy" id="222136"/>
    <lineage>
        <taxon>Bacteria</taxon>
        <taxon>Pseudomonadati</taxon>
        <taxon>Campylobacterota</taxon>
        <taxon>Epsilonproteobacteria</taxon>
        <taxon>Campylobacterales</taxon>
        <taxon>Helicobacteraceae</taxon>
        <taxon>Helicobacter</taxon>
    </lineage>
</organism>
<sequence>MIPYSTQCIDEDDISAVVSTLQSSNLTQGVQTELFEQELAQYLGVPYVLSFNSATSALFCAYRALGLAHCEVITSPISFVATSNMLLENHAQPVFCDIMSNGNINPHKIPELITPKTKAIVSIDYAGASVDVEAIAQIAKEYQLAFVSDSSHSFGGEYQGTKIGAFADLTIFSFHALKPITTGEGGAIATKDAKLYERIKRIRSHGVIKKSLWNTQVQESGFNFRLTDIAASLGRSQLKKIDTFIQQRQKIASFYDEVFKDNPYFHTLQIPSHIKSSIHLYPIFLKQQYWCAKEAIFARLQERGLGVQVHYKPIHLYDLYAKTPHRSLYQAERFYNAQISIPCHQKMDIPLAQEVAEILLDTLEGF</sequence>